<evidence type="ECO:0000256" key="2">
    <source>
        <dbReference type="SAM" id="Phobius"/>
    </source>
</evidence>
<keyword evidence="2" id="KW-0812">Transmembrane</keyword>
<feature type="region of interest" description="Disordered" evidence="1">
    <location>
        <begin position="226"/>
        <end position="245"/>
    </location>
</feature>
<dbReference type="EMBL" id="JAYRBN010000037">
    <property type="protein sequence ID" value="KAL2747208.1"/>
    <property type="molecule type" value="Genomic_DNA"/>
</dbReference>
<evidence type="ECO:0000313" key="3">
    <source>
        <dbReference type="EMBL" id="KAL2747208.1"/>
    </source>
</evidence>
<accession>A0ABD2CQ11</accession>
<gene>
    <name evidence="3" type="ORF">V1477_005578</name>
</gene>
<reference evidence="3 4" key="1">
    <citation type="journal article" date="2024" name="Ann. Entomol. Soc. Am.">
        <title>Genomic analyses of the southern and eastern yellowjacket wasps (Hymenoptera: Vespidae) reveal evolutionary signatures of social life.</title>
        <authorList>
            <person name="Catto M.A."/>
            <person name="Caine P.B."/>
            <person name="Orr S.E."/>
            <person name="Hunt B.G."/>
            <person name="Goodisman M.A.D."/>
        </authorList>
    </citation>
    <scope>NUCLEOTIDE SEQUENCE [LARGE SCALE GENOMIC DNA]</scope>
    <source>
        <strain evidence="3">232</strain>
        <tissue evidence="3">Head and thorax</tissue>
    </source>
</reference>
<keyword evidence="4" id="KW-1185">Reference proteome</keyword>
<evidence type="ECO:0000313" key="4">
    <source>
        <dbReference type="Proteomes" id="UP001607303"/>
    </source>
</evidence>
<evidence type="ECO:0000256" key="1">
    <source>
        <dbReference type="SAM" id="MobiDB-lite"/>
    </source>
</evidence>
<keyword evidence="2" id="KW-1133">Transmembrane helix</keyword>
<feature type="region of interest" description="Disordered" evidence="1">
    <location>
        <begin position="147"/>
        <end position="221"/>
    </location>
</feature>
<proteinExistence type="predicted"/>
<dbReference type="AlphaFoldDB" id="A0ABD2CQ11"/>
<feature type="region of interest" description="Disordered" evidence="1">
    <location>
        <begin position="509"/>
        <end position="548"/>
    </location>
</feature>
<feature type="compositionally biased region" description="Polar residues" evidence="1">
    <location>
        <begin position="534"/>
        <end position="547"/>
    </location>
</feature>
<feature type="transmembrane region" description="Helical" evidence="2">
    <location>
        <begin position="435"/>
        <end position="454"/>
    </location>
</feature>
<dbReference type="Proteomes" id="UP001607303">
    <property type="component" value="Unassembled WGS sequence"/>
</dbReference>
<protein>
    <submittedName>
        <fullName evidence="3">Uncharacterized protein</fullName>
    </submittedName>
</protein>
<sequence length="561" mass="62618">MGKTIDTVILLRFKRLATSSVAIERIFQDGLESLKDKDYVSQDKGGRQKKKNNIKAKGHQSAFDSLFTRLSPEQKAAIFLKLYTCLMYYAILHLRDTDVSFRVAYQHISRPCQLRFFESRGCRKMYAAAGGASIASRRKQKRLQLYKRGAEGGLGTTGKTKTTSANQTATRTTTSTTTTNKFARQHQHQHQHHHHYHHHHHHQHQHHHHHHQHQHQHHVPPSFAAQAPQSSQFHTGIDRQQRSRCQQLAPVSPIQFPISPPPLSLESSGSVTCATSKPNSFPFPPPSILDLRISPTSTPELQAALLIRREKQRLRGGKVVNFRDLPTNLATRLIPPLPRYPPRSYVYGCQGAGKVAWQGCNRSSPLPLFPNLPHGCRGGDGYKTKQCEAHRRWMKRNRIRDASYCYGSSGEDDDDDISGSVNRRRAEVNAAVNTVLYAGLGATALGLVISFVGTGEKGFLSPELKLIGPSLLCAGLLCCLFRVLLCLCLCRCGECRWCLCKQSRNKKEKDKQKTETRPSGPMQTASLLSPVPQQPATHSSCQVSSSAKGHELLLSPAQLPE</sequence>
<comment type="caution">
    <text evidence="3">The sequence shown here is derived from an EMBL/GenBank/DDBJ whole genome shotgun (WGS) entry which is preliminary data.</text>
</comment>
<keyword evidence="2" id="KW-0472">Membrane</keyword>
<feature type="compositionally biased region" description="Low complexity" evidence="1">
    <location>
        <begin position="157"/>
        <end position="180"/>
    </location>
</feature>
<feature type="transmembrane region" description="Helical" evidence="2">
    <location>
        <begin position="466"/>
        <end position="485"/>
    </location>
</feature>
<feature type="compositionally biased region" description="Basic residues" evidence="1">
    <location>
        <begin position="183"/>
        <end position="218"/>
    </location>
</feature>
<organism evidence="3 4">
    <name type="scientific">Vespula maculifrons</name>
    <name type="common">Eastern yellow jacket</name>
    <name type="synonym">Wasp</name>
    <dbReference type="NCBI Taxonomy" id="7453"/>
    <lineage>
        <taxon>Eukaryota</taxon>
        <taxon>Metazoa</taxon>
        <taxon>Ecdysozoa</taxon>
        <taxon>Arthropoda</taxon>
        <taxon>Hexapoda</taxon>
        <taxon>Insecta</taxon>
        <taxon>Pterygota</taxon>
        <taxon>Neoptera</taxon>
        <taxon>Endopterygota</taxon>
        <taxon>Hymenoptera</taxon>
        <taxon>Apocrita</taxon>
        <taxon>Aculeata</taxon>
        <taxon>Vespoidea</taxon>
        <taxon>Vespidae</taxon>
        <taxon>Vespinae</taxon>
        <taxon>Vespula</taxon>
    </lineage>
</organism>
<name>A0ABD2CQ11_VESMC</name>